<dbReference type="CDD" id="cd11572">
    <property type="entry name" value="RlmI_M_like"/>
    <property type="match status" value="1"/>
</dbReference>
<dbReference type="AlphaFoldDB" id="A0A0K2ZMN4"/>
<dbReference type="CDD" id="cd21153">
    <property type="entry name" value="PUA_RlmI"/>
    <property type="match status" value="1"/>
</dbReference>
<dbReference type="SUPFAM" id="SSF53335">
    <property type="entry name" value="S-adenosyl-L-methionine-dependent methyltransferases"/>
    <property type="match status" value="1"/>
</dbReference>
<keyword evidence="2" id="KW-0963">Cytoplasm</keyword>
<dbReference type="GO" id="GO:0032259">
    <property type="term" value="P:methylation"/>
    <property type="evidence" value="ECO:0007669"/>
    <property type="project" value="UniProtKB-KW"/>
</dbReference>
<keyword evidence="6" id="KW-0949">S-adenosyl-L-methionine</keyword>
<organism evidence="10 11">
    <name type="scientific">Xanthomonas graminis pv. poae</name>
    <dbReference type="NCBI Taxonomy" id="227946"/>
    <lineage>
        <taxon>Bacteria</taxon>
        <taxon>Pseudomonadati</taxon>
        <taxon>Pseudomonadota</taxon>
        <taxon>Gammaproteobacteria</taxon>
        <taxon>Lysobacterales</taxon>
        <taxon>Lysobacteraceae</taxon>
        <taxon>Xanthomonas</taxon>
        <taxon>Xanthomonas translucens group</taxon>
        <taxon>Xanthomonas graminis</taxon>
    </lineage>
</organism>
<dbReference type="GO" id="GO:0003723">
    <property type="term" value="F:RNA binding"/>
    <property type="evidence" value="ECO:0007669"/>
    <property type="project" value="InterPro"/>
</dbReference>
<evidence type="ECO:0000259" key="9">
    <source>
        <dbReference type="Pfam" id="PF17785"/>
    </source>
</evidence>
<keyword evidence="3" id="KW-0698">rRNA processing</keyword>
<dbReference type="Pfam" id="PF10672">
    <property type="entry name" value="Methyltrans_SAM"/>
    <property type="match status" value="1"/>
</dbReference>
<dbReference type="GO" id="GO:0006364">
    <property type="term" value="P:rRNA processing"/>
    <property type="evidence" value="ECO:0007669"/>
    <property type="project" value="UniProtKB-KW"/>
</dbReference>
<evidence type="ECO:0000256" key="5">
    <source>
        <dbReference type="ARBA" id="ARBA00022679"/>
    </source>
</evidence>
<evidence type="ECO:0000256" key="1">
    <source>
        <dbReference type="ARBA" id="ARBA00004496"/>
    </source>
</evidence>
<evidence type="ECO:0000259" key="8">
    <source>
        <dbReference type="Pfam" id="PF10672"/>
    </source>
</evidence>
<dbReference type="EMBL" id="CXOK01000024">
    <property type="protein sequence ID" value="CTP85474.1"/>
    <property type="molecule type" value="Genomic_DNA"/>
</dbReference>
<sequence>MACMNTPLPVVRLKNAWRSSHPWIFQKLVEKPAAKPKPGTLVDVVGVDGEWIGRGFYNGHSRIALRILESDPQVAVDEAWFAHKIAEATSLRRDVLKLDAVSDAWRVVHAEGDGLSGLVVDRYGDLLVVEFFSAGMFRYREWIYAALRTQFPGARFYSFAEEHVQKQESFDYRPVSSSGERPEPAIISEYGVRFRADPAGAHKTGFFADQRENRQWLSQQVAGKRVLDLCCNTGGFAVYAKVRGAEEVVGVDIDEDVIEIAKGNAKLNDVRLKLVQADIFPYLRDAAARGDRYDVVILDPAKMTRDRDQVIPALKKYLDMNKLALGVVAPGGLFATFSCTGLVAEQEFLDMLRRAAYFSGRSIQILKVAGAGADHPFMAHVQESRYLKAVFCRVLN</sequence>
<dbReference type="SUPFAM" id="SSF88697">
    <property type="entry name" value="PUA domain-like"/>
    <property type="match status" value="1"/>
</dbReference>
<dbReference type="InterPro" id="IPR029063">
    <property type="entry name" value="SAM-dependent_MTases_sf"/>
</dbReference>
<accession>A0A0K2ZMN4</accession>
<evidence type="ECO:0000313" key="10">
    <source>
        <dbReference type="EMBL" id="CTP85474.1"/>
    </source>
</evidence>
<feature type="domain" description="RlmI-like PUA" evidence="9">
    <location>
        <begin position="15"/>
        <end position="68"/>
    </location>
</feature>
<evidence type="ECO:0000313" key="11">
    <source>
        <dbReference type="Proteomes" id="UP000041247"/>
    </source>
</evidence>
<keyword evidence="4" id="KW-0489">Methyltransferase</keyword>
<dbReference type="InterPro" id="IPR015947">
    <property type="entry name" value="PUA-like_sf"/>
</dbReference>
<dbReference type="GO" id="GO:0008168">
    <property type="term" value="F:methyltransferase activity"/>
    <property type="evidence" value="ECO:0007669"/>
    <property type="project" value="UniProtKB-KW"/>
</dbReference>
<dbReference type="Pfam" id="PF17785">
    <property type="entry name" value="PUA_3"/>
    <property type="match status" value="1"/>
</dbReference>
<evidence type="ECO:0000256" key="6">
    <source>
        <dbReference type="ARBA" id="ARBA00022691"/>
    </source>
</evidence>
<dbReference type="PANTHER" id="PTHR42873:SF1">
    <property type="entry name" value="S-ADENOSYLMETHIONINE-DEPENDENT METHYLTRANSFERASE DOMAIN-CONTAINING PROTEIN"/>
    <property type="match status" value="1"/>
</dbReference>
<evidence type="ECO:0000256" key="2">
    <source>
        <dbReference type="ARBA" id="ARBA00022490"/>
    </source>
</evidence>
<dbReference type="PANTHER" id="PTHR42873">
    <property type="entry name" value="RIBOSOMAL RNA LARGE SUBUNIT METHYLTRANSFERASE"/>
    <property type="match status" value="1"/>
</dbReference>
<dbReference type="InterPro" id="IPR041532">
    <property type="entry name" value="RlmI-like_PUA"/>
</dbReference>
<dbReference type="Gene3D" id="2.30.130.10">
    <property type="entry name" value="PUA domain"/>
    <property type="match status" value="1"/>
</dbReference>
<dbReference type="InterPro" id="IPR036974">
    <property type="entry name" value="PUA_sf"/>
</dbReference>
<evidence type="ECO:0008006" key="12">
    <source>
        <dbReference type="Google" id="ProtNLM"/>
    </source>
</evidence>
<gene>
    <name evidence="10" type="ORF">XTPLMG728_0897</name>
</gene>
<keyword evidence="5" id="KW-0808">Transferase</keyword>
<protein>
    <recommendedName>
        <fullName evidence="12">Oxidoreductase</fullName>
    </recommendedName>
</protein>
<evidence type="ECO:0000256" key="4">
    <source>
        <dbReference type="ARBA" id="ARBA00022603"/>
    </source>
</evidence>
<evidence type="ECO:0000256" key="3">
    <source>
        <dbReference type="ARBA" id="ARBA00022552"/>
    </source>
</evidence>
<dbReference type="PROSITE" id="PS50890">
    <property type="entry name" value="PUA"/>
    <property type="match status" value="1"/>
</dbReference>
<dbReference type="CDD" id="cd02440">
    <property type="entry name" value="AdoMet_MTases"/>
    <property type="match status" value="1"/>
</dbReference>
<name>A0A0K2ZMN4_9XANT</name>
<feature type="domain" description="S-adenosylmethionine-dependent methyltransferase" evidence="8">
    <location>
        <begin position="172"/>
        <end position="308"/>
    </location>
</feature>
<dbReference type="GO" id="GO:0005737">
    <property type="term" value="C:cytoplasm"/>
    <property type="evidence" value="ECO:0007669"/>
    <property type="project" value="UniProtKB-SubCell"/>
</dbReference>
<reference evidence="10 11" key="1">
    <citation type="submission" date="2015-07" db="EMBL/GenBank/DDBJ databases">
        <authorList>
            <person name="Noorani M."/>
        </authorList>
    </citation>
    <scope>NUCLEOTIDE SEQUENCE [LARGE SCALE GENOMIC DNA]</scope>
    <source>
        <strain evidence="10">LMG728</strain>
    </source>
</reference>
<dbReference type="Gene3D" id="3.30.750.80">
    <property type="entry name" value="RNA methyltransferase domain (HRMD) like"/>
    <property type="match status" value="1"/>
</dbReference>
<proteinExistence type="inferred from homology"/>
<comment type="subcellular location">
    <subcellularLocation>
        <location evidence="1">Cytoplasm</location>
    </subcellularLocation>
</comment>
<dbReference type="InterPro" id="IPR019614">
    <property type="entry name" value="SAM-dep_methyl-trfase"/>
</dbReference>
<comment type="similarity">
    <text evidence="7">Belongs to the methyltransferase superfamily. RlmI family.</text>
</comment>
<dbReference type="Gene3D" id="3.40.50.150">
    <property type="entry name" value="Vaccinia Virus protein VP39"/>
    <property type="match status" value="1"/>
</dbReference>
<evidence type="ECO:0000256" key="7">
    <source>
        <dbReference type="ARBA" id="ARBA00038091"/>
    </source>
</evidence>
<dbReference type="Proteomes" id="UP000041247">
    <property type="component" value="Unassembled WGS sequence"/>
</dbReference>